<name>A0ABW7EHN5_9BURK</name>
<organism evidence="3 4">
    <name type="scientific">Pelomonas dachongensis</name>
    <dbReference type="NCBI Taxonomy" id="3299029"/>
    <lineage>
        <taxon>Bacteria</taxon>
        <taxon>Pseudomonadati</taxon>
        <taxon>Pseudomonadota</taxon>
        <taxon>Betaproteobacteria</taxon>
        <taxon>Burkholderiales</taxon>
        <taxon>Sphaerotilaceae</taxon>
        <taxon>Roseateles</taxon>
    </lineage>
</organism>
<dbReference type="PROSITE" id="PS51832">
    <property type="entry name" value="HD_GYP"/>
    <property type="match status" value="1"/>
</dbReference>
<feature type="region of interest" description="Disordered" evidence="1">
    <location>
        <begin position="1"/>
        <end position="27"/>
    </location>
</feature>
<dbReference type="PANTHER" id="PTHR45228">
    <property type="entry name" value="CYCLIC DI-GMP PHOSPHODIESTERASE TM_0186-RELATED"/>
    <property type="match status" value="1"/>
</dbReference>
<feature type="compositionally biased region" description="Polar residues" evidence="1">
    <location>
        <begin position="1"/>
        <end position="11"/>
    </location>
</feature>
<evidence type="ECO:0000259" key="2">
    <source>
        <dbReference type="PROSITE" id="PS51832"/>
    </source>
</evidence>
<sequence>MSSISPFSRTSPVADPRPAPPDRDDGIRAHRVRLGYLAEALARRLGLDADTAQLLRRAAPLHDIGEFDPTATSFQPDWPLTAAEQRRLRRAQPQRGAALLGSSRLPLFALAAEIALNHRERWDGNGYPLGHRGKAIPLSARIVAVVDYFDALTMRRDFRPARADDLGLAMLAEQAGSAFDPDIVATFIAHAPELIALRDRIDAGQRPVADRADR</sequence>
<dbReference type="Gene3D" id="1.10.3210.10">
    <property type="entry name" value="Hypothetical protein af1432"/>
    <property type="match status" value="1"/>
</dbReference>
<dbReference type="RefSeq" id="WP_394468922.1">
    <property type="nucleotide sequence ID" value="NZ_JBIGHY010000001.1"/>
</dbReference>
<keyword evidence="3" id="KW-0378">Hydrolase</keyword>
<keyword evidence="4" id="KW-1185">Reference proteome</keyword>
<dbReference type="Pfam" id="PF13487">
    <property type="entry name" value="HD_5"/>
    <property type="match status" value="1"/>
</dbReference>
<evidence type="ECO:0000256" key="1">
    <source>
        <dbReference type="SAM" id="MobiDB-lite"/>
    </source>
</evidence>
<dbReference type="SMART" id="SM00471">
    <property type="entry name" value="HDc"/>
    <property type="match status" value="1"/>
</dbReference>
<dbReference type="Proteomes" id="UP001606300">
    <property type="component" value="Unassembled WGS sequence"/>
</dbReference>
<dbReference type="EMBL" id="JBIGHY010000001">
    <property type="protein sequence ID" value="MFG6412825.1"/>
    <property type="molecule type" value="Genomic_DNA"/>
</dbReference>
<evidence type="ECO:0000313" key="4">
    <source>
        <dbReference type="Proteomes" id="UP001606300"/>
    </source>
</evidence>
<proteinExistence type="predicted"/>
<protein>
    <submittedName>
        <fullName evidence="3">HD-GYP domain-containing protein</fullName>
        <ecNumber evidence="3">3.1.4.-</ecNumber>
    </submittedName>
</protein>
<evidence type="ECO:0000313" key="3">
    <source>
        <dbReference type="EMBL" id="MFG6412825.1"/>
    </source>
</evidence>
<dbReference type="InterPro" id="IPR003607">
    <property type="entry name" value="HD/PDEase_dom"/>
</dbReference>
<gene>
    <name evidence="3" type="ORF">ACG02S_02820</name>
</gene>
<dbReference type="CDD" id="cd00077">
    <property type="entry name" value="HDc"/>
    <property type="match status" value="1"/>
</dbReference>
<reference evidence="3 4" key="1">
    <citation type="submission" date="2024-09" db="EMBL/GenBank/DDBJ databases">
        <title>Novel species of the genus Pelomonas and Roseateles isolated from streams.</title>
        <authorList>
            <person name="Lu H."/>
        </authorList>
    </citation>
    <scope>NUCLEOTIDE SEQUENCE [LARGE SCALE GENOMIC DNA]</scope>
    <source>
        <strain evidence="3 4">DC23W</strain>
    </source>
</reference>
<dbReference type="InterPro" id="IPR052020">
    <property type="entry name" value="Cyclic_di-GMP/3'3'-cGAMP_PDE"/>
</dbReference>
<comment type="caution">
    <text evidence="3">The sequence shown here is derived from an EMBL/GenBank/DDBJ whole genome shotgun (WGS) entry which is preliminary data.</text>
</comment>
<dbReference type="EC" id="3.1.4.-" evidence="3"/>
<dbReference type="GO" id="GO:0016787">
    <property type="term" value="F:hydrolase activity"/>
    <property type="evidence" value="ECO:0007669"/>
    <property type="project" value="UniProtKB-KW"/>
</dbReference>
<dbReference type="SUPFAM" id="SSF109604">
    <property type="entry name" value="HD-domain/PDEase-like"/>
    <property type="match status" value="1"/>
</dbReference>
<accession>A0ABW7EHN5</accession>
<feature type="domain" description="HD-GYP" evidence="2">
    <location>
        <begin position="5"/>
        <end position="203"/>
    </location>
</feature>
<dbReference type="InterPro" id="IPR037522">
    <property type="entry name" value="HD_GYP_dom"/>
</dbReference>